<dbReference type="EMBL" id="MU853342">
    <property type="protein sequence ID" value="KAK4112333.1"/>
    <property type="molecule type" value="Genomic_DNA"/>
</dbReference>
<reference evidence="2" key="2">
    <citation type="submission" date="2023-05" db="EMBL/GenBank/DDBJ databases">
        <authorList>
            <consortium name="Lawrence Berkeley National Laboratory"/>
            <person name="Steindorff A."/>
            <person name="Hensen N."/>
            <person name="Bonometti L."/>
            <person name="Westerberg I."/>
            <person name="Brannstrom I.O."/>
            <person name="Guillou S."/>
            <person name="Cros-Aarteil S."/>
            <person name="Calhoun S."/>
            <person name="Haridas S."/>
            <person name="Kuo A."/>
            <person name="Mondo S."/>
            <person name="Pangilinan J."/>
            <person name="Riley R."/>
            <person name="Labutti K."/>
            <person name="Andreopoulos B."/>
            <person name="Lipzen A."/>
            <person name="Chen C."/>
            <person name="Yanf M."/>
            <person name="Daum C."/>
            <person name="Ng V."/>
            <person name="Clum A."/>
            <person name="Ohm R."/>
            <person name="Martin F."/>
            <person name="Silar P."/>
            <person name="Natvig D."/>
            <person name="Lalanne C."/>
            <person name="Gautier V."/>
            <person name="Ament-Velasquez S.L."/>
            <person name="Kruys A."/>
            <person name="Hutchinson M.I."/>
            <person name="Powell A.J."/>
            <person name="Barry K."/>
            <person name="Miller A.N."/>
            <person name="Grigoriev I.V."/>
            <person name="Debuchy R."/>
            <person name="Gladieux P."/>
            <person name="Thoren M.H."/>
            <person name="Johannesson H."/>
        </authorList>
    </citation>
    <scope>NUCLEOTIDE SEQUENCE</scope>
    <source>
        <strain evidence="2">CBS 508.74</strain>
    </source>
</reference>
<reference evidence="2" key="1">
    <citation type="journal article" date="2023" name="Mol. Phylogenet. Evol.">
        <title>Genome-scale phylogeny and comparative genomics of the fungal order Sordariales.</title>
        <authorList>
            <person name="Hensen N."/>
            <person name="Bonometti L."/>
            <person name="Westerberg I."/>
            <person name="Brannstrom I.O."/>
            <person name="Guillou S."/>
            <person name="Cros-Aarteil S."/>
            <person name="Calhoun S."/>
            <person name="Haridas S."/>
            <person name="Kuo A."/>
            <person name="Mondo S."/>
            <person name="Pangilinan J."/>
            <person name="Riley R."/>
            <person name="LaButti K."/>
            <person name="Andreopoulos B."/>
            <person name="Lipzen A."/>
            <person name="Chen C."/>
            <person name="Yan M."/>
            <person name="Daum C."/>
            <person name="Ng V."/>
            <person name="Clum A."/>
            <person name="Steindorff A."/>
            <person name="Ohm R.A."/>
            <person name="Martin F."/>
            <person name="Silar P."/>
            <person name="Natvig D.O."/>
            <person name="Lalanne C."/>
            <person name="Gautier V."/>
            <person name="Ament-Velasquez S.L."/>
            <person name="Kruys A."/>
            <person name="Hutchinson M.I."/>
            <person name="Powell A.J."/>
            <person name="Barry K."/>
            <person name="Miller A.N."/>
            <person name="Grigoriev I.V."/>
            <person name="Debuchy R."/>
            <person name="Gladieux P."/>
            <person name="Hiltunen Thoren M."/>
            <person name="Johannesson H."/>
        </authorList>
    </citation>
    <scope>NUCLEOTIDE SEQUENCE</scope>
    <source>
        <strain evidence="2">CBS 508.74</strain>
    </source>
</reference>
<dbReference type="Proteomes" id="UP001302812">
    <property type="component" value="Unassembled WGS sequence"/>
</dbReference>
<feature type="compositionally biased region" description="Polar residues" evidence="1">
    <location>
        <begin position="162"/>
        <end position="175"/>
    </location>
</feature>
<comment type="caution">
    <text evidence="2">The sequence shown here is derived from an EMBL/GenBank/DDBJ whole genome shotgun (WGS) entry which is preliminary data.</text>
</comment>
<dbReference type="RefSeq" id="XP_064669903.1">
    <property type="nucleotide sequence ID" value="XM_064819285.1"/>
</dbReference>
<gene>
    <name evidence="2" type="ORF">N656DRAFT_84796</name>
</gene>
<evidence type="ECO:0000313" key="2">
    <source>
        <dbReference type="EMBL" id="KAK4112333.1"/>
    </source>
</evidence>
<protein>
    <submittedName>
        <fullName evidence="2">Uncharacterized protein</fullName>
    </submittedName>
</protein>
<dbReference type="GeneID" id="89943411"/>
<organism evidence="2 3">
    <name type="scientific">Canariomyces notabilis</name>
    <dbReference type="NCBI Taxonomy" id="2074819"/>
    <lineage>
        <taxon>Eukaryota</taxon>
        <taxon>Fungi</taxon>
        <taxon>Dikarya</taxon>
        <taxon>Ascomycota</taxon>
        <taxon>Pezizomycotina</taxon>
        <taxon>Sordariomycetes</taxon>
        <taxon>Sordariomycetidae</taxon>
        <taxon>Sordariales</taxon>
        <taxon>Chaetomiaceae</taxon>
        <taxon>Canariomyces</taxon>
    </lineage>
</organism>
<keyword evidence="3" id="KW-1185">Reference proteome</keyword>
<sequence length="183" mass="19858">MYASGTTRYFGIRPSPSRSSKFPCYRTFSQFAIPYSVLPEIIGDIQVQSVRGFNAVVGTYTHAFSSAPKVQDIDLKKVSARTITLGGAEKSTTRAKNILSVPTRSFPLFSRPRRAPKFSTLASSNPPVRLLLTLLPKPGSFSVIYSDIRVFVPEDPGRNHPASGTSSDKCASQPGSAKLAWDG</sequence>
<accession>A0AAN6TDB8</accession>
<proteinExistence type="predicted"/>
<dbReference type="AlphaFoldDB" id="A0AAN6TDB8"/>
<name>A0AAN6TDB8_9PEZI</name>
<feature type="region of interest" description="Disordered" evidence="1">
    <location>
        <begin position="155"/>
        <end position="183"/>
    </location>
</feature>
<evidence type="ECO:0000313" key="3">
    <source>
        <dbReference type="Proteomes" id="UP001302812"/>
    </source>
</evidence>
<evidence type="ECO:0000256" key="1">
    <source>
        <dbReference type="SAM" id="MobiDB-lite"/>
    </source>
</evidence>